<dbReference type="Pfam" id="PF02775">
    <property type="entry name" value="TPP_enzyme_C"/>
    <property type="match status" value="1"/>
</dbReference>
<keyword evidence="7" id="KW-0408">Iron</keyword>
<dbReference type="CDD" id="cd03375">
    <property type="entry name" value="TPP_OGFOR"/>
    <property type="match status" value="1"/>
</dbReference>
<evidence type="ECO:0000256" key="2">
    <source>
        <dbReference type="ARBA" id="ARBA00001964"/>
    </source>
</evidence>
<keyword evidence="13" id="KW-1185">Reference proteome</keyword>
<evidence type="ECO:0000256" key="1">
    <source>
        <dbReference type="ARBA" id="ARBA00001946"/>
    </source>
</evidence>
<dbReference type="NCBIfam" id="TIGR02177">
    <property type="entry name" value="PorB_KorB"/>
    <property type="match status" value="1"/>
</dbReference>
<organism evidence="12 13">
    <name type="scientific">Methanococcoides vulcani</name>
    <dbReference type="NCBI Taxonomy" id="1353158"/>
    <lineage>
        <taxon>Archaea</taxon>
        <taxon>Methanobacteriati</taxon>
        <taxon>Methanobacteriota</taxon>
        <taxon>Stenosarchaea group</taxon>
        <taxon>Methanomicrobia</taxon>
        <taxon>Methanosarcinales</taxon>
        <taxon>Methanosarcinaceae</taxon>
        <taxon>Methanococcoides</taxon>
    </lineage>
</organism>
<dbReference type="AlphaFoldDB" id="A0A1H9ZZP2"/>
<gene>
    <name evidence="12" type="ORF">SAMN04488587_1391</name>
</gene>
<dbReference type="InterPro" id="IPR051457">
    <property type="entry name" value="2-oxoacid:Fd_oxidoreductase"/>
</dbReference>
<proteinExistence type="predicted"/>
<dbReference type="PANTHER" id="PTHR48084">
    <property type="entry name" value="2-OXOGLUTARATE OXIDOREDUCTASE SUBUNIT KORB-RELATED"/>
    <property type="match status" value="1"/>
</dbReference>
<sequence length="284" mass="31473">MVSVEDYGEFETEWCPGCGNFMILKAVKRALAELDKSPDEVLITSGIGQSSKLPHYLKCNVFNGLHGRSLPPAIGAKVANHELTVLAVTGDGDCYGEGGNHFLHNVRRNPNITLIVHDNQIYGLTKGQASPTSELGMKTKVQTHGVFNTPLNPLSLAISLDCSFVSRGFAGDVPHLTELIKMAIQHKGFSLVDVLQPCISFNKLNTFSWYSEKVYKIEDEGYSPDDRVKAFERSLEWGERIPLGVFYVNEKPTFENNLDVLRSGTLVGNKSDPKKVDELLDRFI</sequence>
<evidence type="ECO:0000256" key="6">
    <source>
        <dbReference type="ARBA" id="ARBA00023002"/>
    </source>
</evidence>
<keyword evidence="5" id="KW-0460">Magnesium</keyword>
<dbReference type="GO" id="GO:0051536">
    <property type="term" value="F:iron-sulfur cluster binding"/>
    <property type="evidence" value="ECO:0007669"/>
    <property type="project" value="UniProtKB-KW"/>
</dbReference>
<dbReference type="GO" id="GO:0006082">
    <property type="term" value="P:organic acid metabolic process"/>
    <property type="evidence" value="ECO:0007669"/>
    <property type="project" value="UniProtKB-ARBA"/>
</dbReference>
<evidence type="ECO:0000256" key="7">
    <source>
        <dbReference type="ARBA" id="ARBA00023004"/>
    </source>
</evidence>
<feature type="domain" description="Thiamine pyrophosphate enzyme TPP-binding" evidence="10">
    <location>
        <begin position="50"/>
        <end position="194"/>
    </location>
</feature>
<keyword evidence="9" id="KW-0786">Thiamine pyrophosphate</keyword>
<comment type="cofactor">
    <cofactor evidence="1">
        <name>Mg(2+)</name>
        <dbReference type="ChEBI" id="CHEBI:18420"/>
    </cofactor>
</comment>
<dbReference type="Gene3D" id="3.40.50.970">
    <property type="match status" value="1"/>
</dbReference>
<dbReference type="GO" id="GO:0030976">
    <property type="term" value="F:thiamine pyrophosphate binding"/>
    <property type="evidence" value="ECO:0007669"/>
    <property type="project" value="InterPro"/>
</dbReference>
<dbReference type="GO" id="GO:0046872">
    <property type="term" value="F:metal ion binding"/>
    <property type="evidence" value="ECO:0007669"/>
    <property type="project" value="UniProtKB-KW"/>
</dbReference>
<accession>A0A1H9ZZP2</accession>
<evidence type="ECO:0000256" key="4">
    <source>
        <dbReference type="ARBA" id="ARBA00022723"/>
    </source>
</evidence>
<evidence type="ECO:0000313" key="13">
    <source>
        <dbReference type="Proteomes" id="UP000243338"/>
    </source>
</evidence>
<dbReference type="STRING" id="1353158.SAMN04488587_1391"/>
<dbReference type="GO" id="GO:0016625">
    <property type="term" value="F:oxidoreductase activity, acting on the aldehyde or oxo group of donors, iron-sulfur protein as acceptor"/>
    <property type="evidence" value="ECO:0007669"/>
    <property type="project" value="UniProtKB-ARBA"/>
</dbReference>
<dbReference type="Pfam" id="PF12367">
    <property type="entry name" value="PFO_beta_C"/>
    <property type="match status" value="1"/>
</dbReference>
<keyword evidence="4" id="KW-0479">Metal-binding</keyword>
<dbReference type="GO" id="GO:0045333">
    <property type="term" value="P:cellular respiration"/>
    <property type="evidence" value="ECO:0007669"/>
    <property type="project" value="UniProtKB-ARBA"/>
</dbReference>
<dbReference type="OrthoDB" id="30755at2157"/>
<dbReference type="InterPro" id="IPR011896">
    <property type="entry name" value="OFOB"/>
</dbReference>
<dbReference type="InterPro" id="IPR029061">
    <property type="entry name" value="THDP-binding"/>
</dbReference>
<feature type="domain" description="Pyruvate ferredoxin oxidoreductase beta subunit C-terminal" evidence="11">
    <location>
        <begin position="198"/>
        <end position="262"/>
    </location>
</feature>
<dbReference type="InterPro" id="IPR032686">
    <property type="entry name" value="PFO_beta_C"/>
</dbReference>
<evidence type="ECO:0000313" key="12">
    <source>
        <dbReference type="EMBL" id="SES87246.1"/>
    </source>
</evidence>
<dbReference type="GO" id="GO:0044272">
    <property type="term" value="P:sulfur compound biosynthetic process"/>
    <property type="evidence" value="ECO:0007669"/>
    <property type="project" value="UniProtKB-ARBA"/>
</dbReference>
<dbReference type="InterPro" id="IPR011766">
    <property type="entry name" value="TPP_enzyme_TPP-bd"/>
</dbReference>
<dbReference type="PANTHER" id="PTHR48084:SF4">
    <property type="entry name" value="2-OXOGLUTARATE OXIDOREDUCTASE SUBUNIT KORB"/>
    <property type="match status" value="1"/>
</dbReference>
<dbReference type="RefSeq" id="WP_091689884.1">
    <property type="nucleotide sequence ID" value="NZ_CAAGSJ010000005.1"/>
</dbReference>
<keyword evidence="8" id="KW-0411">Iron-sulfur</keyword>
<comment type="cofactor">
    <cofactor evidence="3">
        <name>[4Fe-4S] cluster</name>
        <dbReference type="ChEBI" id="CHEBI:49883"/>
    </cofactor>
</comment>
<evidence type="ECO:0000256" key="3">
    <source>
        <dbReference type="ARBA" id="ARBA00001966"/>
    </source>
</evidence>
<protein>
    <submittedName>
        <fullName evidence="12">2-oxoglutarate ferredoxin oxidoreductase subunit beta</fullName>
    </submittedName>
</protein>
<comment type="cofactor">
    <cofactor evidence="2">
        <name>thiamine diphosphate</name>
        <dbReference type="ChEBI" id="CHEBI:58937"/>
    </cofactor>
</comment>
<evidence type="ECO:0000256" key="9">
    <source>
        <dbReference type="ARBA" id="ARBA00023052"/>
    </source>
</evidence>
<keyword evidence="6" id="KW-0560">Oxidoreductase</keyword>
<dbReference type="SUPFAM" id="SSF52518">
    <property type="entry name" value="Thiamin diphosphate-binding fold (THDP-binding)"/>
    <property type="match status" value="1"/>
</dbReference>
<evidence type="ECO:0000256" key="5">
    <source>
        <dbReference type="ARBA" id="ARBA00022842"/>
    </source>
</evidence>
<evidence type="ECO:0000259" key="11">
    <source>
        <dbReference type="Pfam" id="PF12367"/>
    </source>
</evidence>
<name>A0A1H9ZZP2_9EURY</name>
<evidence type="ECO:0000259" key="10">
    <source>
        <dbReference type="Pfam" id="PF02775"/>
    </source>
</evidence>
<reference evidence="13" key="1">
    <citation type="submission" date="2016-10" db="EMBL/GenBank/DDBJ databases">
        <authorList>
            <person name="Varghese N."/>
            <person name="Submissions S."/>
        </authorList>
    </citation>
    <scope>NUCLEOTIDE SEQUENCE [LARGE SCALE GENOMIC DNA]</scope>
    <source>
        <strain evidence="13">SLH 33</strain>
    </source>
</reference>
<dbReference type="Proteomes" id="UP000243338">
    <property type="component" value="Unassembled WGS sequence"/>
</dbReference>
<evidence type="ECO:0000256" key="8">
    <source>
        <dbReference type="ARBA" id="ARBA00023014"/>
    </source>
</evidence>
<dbReference type="EMBL" id="FOHQ01000003">
    <property type="protein sequence ID" value="SES87246.1"/>
    <property type="molecule type" value="Genomic_DNA"/>
</dbReference>